<evidence type="ECO:0000313" key="8">
    <source>
        <dbReference type="EMBL" id="OCK76093.1"/>
    </source>
</evidence>
<feature type="transmembrane region" description="Helical" evidence="6">
    <location>
        <begin position="352"/>
        <end position="373"/>
    </location>
</feature>
<sequence>MTVALKTSVEEIQSLNNDTDGISKPPEASNALKAEESGHEYITGMRLGAILASVTLVVFLVMLDMSIVVTAIPQITSDFHSLHDVGWYGSAYLLSTCALQPLTGKLYSQFSLKYTFLIFLGLFELGSVICGTAQSSNMMIIGRALAGLGCSGLFNGALTILSTAAPMHKQPVMLGIMMAISQIGIISGPLIGGAFTQYASWRWCFYINLPIGAVSSILLLLIKIPDRLNRKTADKPTALSILSKLDPIGFFLFASFAVMFLLALEWGGTTYPWNNATIIGLFCGSGGTLVIFVAWEHRVGDDAMIPYSMVRKRVIWSSSSVAFFFFGALLIFSYYLPIYFQAVKGVSPALSGVYLLPGILSQILMVLVSGALVGKLGYYLPWGVGGAVVMAVSAGLISTFTPYTTTIKWVMYQIIGGIGRGAAMQIPVIAIQNNLPQEQIPVGMAFLGFLQTFGGSLLLAFAQTIFSHSLVSGLQKYAPTADAQAIIAAGATAFRQVIKPEELTGVLQAYNVGINHTFYLSAGGSAAAFVFCWGMGWRKVDKKKADTSKV</sequence>
<organism evidence="8 9">
    <name type="scientific">Lepidopterella palustris CBS 459.81</name>
    <dbReference type="NCBI Taxonomy" id="1314670"/>
    <lineage>
        <taxon>Eukaryota</taxon>
        <taxon>Fungi</taxon>
        <taxon>Dikarya</taxon>
        <taxon>Ascomycota</taxon>
        <taxon>Pezizomycotina</taxon>
        <taxon>Dothideomycetes</taxon>
        <taxon>Pleosporomycetidae</taxon>
        <taxon>Mytilinidiales</taxon>
        <taxon>Argynnaceae</taxon>
        <taxon>Lepidopterella</taxon>
    </lineage>
</organism>
<comment type="subcellular location">
    <subcellularLocation>
        <location evidence="1">Membrane</location>
        <topology evidence="1">Multi-pass membrane protein</topology>
    </subcellularLocation>
</comment>
<feature type="transmembrane region" description="Helical" evidence="6">
    <location>
        <begin position="518"/>
        <end position="537"/>
    </location>
</feature>
<evidence type="ECO:0000259" key="7">
    <source>
        <dbReference type="PROSITE" id="PS50850"/>
    </source>
</evidence>
<dbReference type="Gene3D" id="1.20.1720.10">
    <property type="entry name" value="Multidrug resistance protein D"/>
    <property type="match status" value="1"/>
</dbReference>
<dbReference type="PANTHER" id="PTHR23501:SF193">
    <property type="entry name" value="MULTIDRUG TRANSPORTER, PUTATIVE (AFU_ORTHOLOGUE AFUA_8G00940)-RELATED"/>
    <property type="match status" value="1"/>
</dbReference>
<dbReference type="FunFam" id="1.20.1250.20:FF:000196">
    <property type="entry name" value="MFS toxin efflux pump (AflT)"/>
    <property type="match status" value="1"/>
</dbReference>
<evidence type="ECO:0000256" key="4">
    <source>
        <dbReference type="ARBA" id="ARBA00022989"/>
    </source>
</evidence>
<dbReference type="GO" id="GO:0022857">
    <property type="term" value="F:transmembrane transporter activity"/>
    <property type="evidence" value="ECO:0007669"/>
    <property type="project" value="InterPro"/>
</dbReference>
<keyword evidence="9" id="KW-1185">Reference proteome</keyword>
<dbReference type="EMBL" id="KV745243">
    <property type="protein sequence ID" value="OCK76093.1"/>
    <property type="molecule type" value="Genomic_DNA"/>
</dbReference>
<dbReference type="Proteomes" id="UP000250266">
    <property type="component" value="Unassembled WGS sequence"/>
</dbReference>
<dbReference type="PROSITE" id="PS50850">
    <property type="entry name" value="MFS"/>
    <property type="match status" value="1"/>
</dbReference>
<dbReference type="InterPro" id="IPR036259">
    <property type="entry name" value="MFS_trans_sf"/>
</dbReference>
<keyword evidence="5 6" id="KW-0472">Membrane</keyword>
<reference evidence="8 9" key="1">
    <citation type="journal article" date="2016" name="Nat. Commun.">
        <title>Ectomycorrhizal ecology is imprinted in the genome of the dominant symbiotic fungus Cenococcum geophilum.</title>
        <authorList>
            <consortium name="DOE Joint Genome Institute"/>
            <person name="Peter M."/>
            <person name="Kohler A."/>
            <person name="Ohm R.A."/>
            <person name="Kuo A."/>
            <person name="Krutzmann J."/>
            <person name="Morin E."/>
            <person name="Arend M."/>
            <person name="Barry K.W."/>
            <person name="Binder M."/>
            <person name="Choi C."/>
            <person name="Clum A."/>
            <person name="Copeland A."/>
            <person name="Grisel N."/>
            <person name="Haridas S."/>
            <person name="Kipfer T."/>
            <person name="LaButti K."/>
            <person name="Lindquist E."/>
            <person name="Lipzen A."/>
            <person name="Maire R."/>
            <person name="Meier B."/>
            <person name="Mihaltcheva S."/>
            <person name="Molinier V."/>
            <person name="Murat C."/>
            <person name="Poggeler S."/>
            <person name="Quandt C.A."/>
            <person name="Sperisen C."/>
            <person name="Tritt A."/>
            <person name="Tisserant E."/>
            <person name="Crous P.W."/>
            <person name="Henrissat B."/>
            <person name="Nehls U."/>
            <person name="Egli S."/>
            <person name="Spatafora J.W."/>
            <person name="Grigoriev I.V."/>
            <person name="Martin F.M."/>
        </authorList>
    </citation>
    <scope>NUCLEOTIDE SEQUENCE [LARGE SCALE GENOMIC DNA]</scope>
    <source>
        <strain evidence="8 9">CBS 459.81</strain>
    </source>
</reference>
<dbReference type="Gene3D" id="1.20.1250.20">
    <property type="entry name" value="MFS general substrate transporter like domains"/>
    <property type="match status" value="1"/>
</dbReference>
<feature type="transmembrane region" description="Helical" evidence="6">
    <location>
        <begin position="114"/>
        <end position="134"/>
    </location>
</feature>
<gene>
    <name evidence="8" type="ORF">K432DRAFT_464099</name>
</gene>
<evidence type="ECO:0000313" key="9">
    <source>
        <dbReference type="Proteomes" id="UP000250266"/>
    </source>
</evidence>
<evidence type="ECO:0000256" key="5">
    <source>
        <dbReference type="ARBA" id="ARBA00023136"/>
    </source>
</evidence>
<protein>
    <submittedName>
        <fullName evidence="8">Efflux pump</fullName>
    </submittedName>
</protein>
<dbReference type="PANTHER" id="PTHR23501">
    <property type="entry name" value="MAJOR FACILITATOR SUPERFAMILY"/>
    <property type="match status" value="1"/>
</dbReference>
<keyword evidence="3 6" id="KW-0812">Transmembrane</keyword>
<feature type="transmembrane region" description="Helical" evidence="6">
    <location>
        <begin position="47"/>
        <end position="73"/>
    </location>
</feature>
<evidence type="ECO:0000256" key="3">
    <source>
        <dbReference type="ARBA" id="ARBA00022692"/>
    </source>
</evidence>
<feature type="transmembrane region" description="Helical" evidence="6">
    <location>
        <begin position="85"/>
        <end position="102"/>
    </location>
</feature>
<feature type="transmembrane region" description="Helical" evidence="6">
    <location>
        <begin position="276"/>
        <end position="295"/>
    </location>
</feature>
<dbReference type="InterPro" id="IPR011701">
    <property type="entry name" value="MFS"/>
</dbReference>
<feature type="transmembrane region" description="Helical" evidence="6">
    <location>
        <begin position="380"/>
        <end position="403"/>
    </location>
</feature>
<evidence type="ECO:0000256" key="1">
    <source>
        <dbReference type="ARBA" id="ARBA00004141"/>
    </source>
</evidence>
<dbReference type="FunFam" id="1.20.1720.10:FF:000012">
    <property type="entry name" value="MFS toxin efflux pump (AflT)"/>
    <property type="match status" value="1"/>
</dbReference>
<keyword evidence="4 6" id="KW-1133">Transmembrane helix</keyword>
<dbReference type="SUPFAM" id="SSF103473">
    <property type="entry name" value="MFS general substrate transporter"/>
    <property type="match status" value="1"/>
</dbReference>
<name>A0A8E2E2Q3_9PEZI</name>
<feature type="transmembrane region" description="Helical" evidence="6">
    <location>
        <begin position="205"/>
        <end position="224"/>
    </location>
</feature>
<feature type="transmembrane region" description="Helical" evidence="6">
    <location>
        <begin position="140"/>
        <end position="161"/>
    </location>
</feature>
<feature type="domain" description="Major facilitator superfamily (MFS) profile" evidence="7">
    <location>
        <begin position="50"/>
        <end position="540"/>
    </location>
</feature>
<dbReference type="OrthoDB" id="10021397at2759"/>
<evidence type="ECO:0000256" key="6">
    <source>
        <dbReference type="SAM" id="Phobius"/>
    </source>
</evidence>
<dbReference type="CDD" id="cd17502">
    <property type="entry name" value="MFS_Azr1_MDR_like"/>
    <property type="match status" value="1"/>
</dbReference>
<accession>A0A8E2E2Q3</accession>
<dbReference type="AlphaFoldDB" id="A0A8E2E2Q3"/>
<feature type="transmembrane region" description="Helical" evidence="6">
    <location>
        <begin position="315"/>
        <end position="340"/>
    </location>
</feature>
<dbReference type="GO" id="GO:0005886">
    <property type="term" value="C:plasma membrane"/>
    <property type="evidence" value="ECO:0007669"/>
    <property type="project" value="TreeGrafter"/>
</dbReference>
<proteinExistence type="inferred from homology"/>
<evidence type="ECO:0000256" key="2">
    <source>
        <dbReference type="ARBA" id="ARBA00007520"/>
    </source>
</evidence>
<dbReference type="Pfam" id="PF07690">
    <property type="entry name" value="MFS_1"/>
    <property type="match status" value="1"/>
</dbReference>
<dbReference type="InterPro" id="IPR020846">
    <property type="entry name" value="MFS_dom"/>
</dbReference>
<feature type="transmembrane region" description="Helical" evidence="6">
    <location>
        <begin position="409"/>
        <end position="430"/>
    </location>
</feature>
<feature type="transmembrane region" description="Helical" evidence="6">
    <location>
        <begin position="173"/>
        <end position="199"/>
    </location>
</feature>
<feature type="transmembrane region" description="Helical" evidence="6">
    <location>
        <begin position="245"/>
        <end position="264"/>
    </location>
</feature>
<feature type="transmembrane region" description="Helical" evidence="6">
    <location>
        <begin position="442"/>
        <end position="466"/>
    </location>
</feature>
<comment type="similarity">
    <text evidence="2">Belongs to the major facilitator superfamily. TCR/Tet family.</text>
</comment>